<dbReference type="PANTHER" id="PTHR11685">
    <property type="entry name" value="RBR FAMILY RING FINGER AND IBR DOMAIN-CONTAINING"/>
    <property type="match status" value="1"/>
</dbReference>
<accession>A0ABP1FWU4</accession>
<evidence type="ECO:0000256" key="7">
    <source>
        <dbReference type="ARBA" id="ARBA00022737"/>
    </source>
</evidence>
<dbReference type="Gene3D" id="1.20.120.1750">
    <property type="match status" value="1"/>
</dbReference>
<keyword evidence="5" id="KW-0808">Transferase</keyword>
<organism evidence="15 16">
    <name type="scientific">Coccomyxa viridis</name>
    <dbReference type="NCBI Taxonomy" id="1274662"/>
    <lineage>
        <taxon>Eukaryota</taxon>
        <taxon>Viridiplantae</taxon>
        <taxon>Chlorophyta</taxon>
        <taxon>core chlorophytes</taxon>
        <taxon>Trebouxiophyceae</taxon>
        <taxon>Trebouxiophyceae incertae sedis</taxon>
        <taxon>Coccomyxaceae</taxon>
        <taxon>Coccomyxa</taxon>
    </lineage>
</organism>
<sequence>MFKAKHQPELIDLDDDEEPGPSSASALPSNSRAAQPAEFLQRAANRSFASQVAMQLQQPGSSAGPSRHARQCSLYVPIIDLSESEAAAGLPPMHGSRDATEQRDSLDCGKQLPAKAEAGAPGTVGHPSARRRPRQDALEDGDAGPVWLDGDDRNADASLKWSASAAPKRRRSATQSRHGPSAVGMALQRGKDASDSPALDVHGKAPVKAPRLGGLQSNSRPEDILDLTGMADIVQRSQKQQATGFIDLSEPQSKTARVGAANLYEAAPSASGSAARAAEAASEDDCQAVEIAEPMQEPMLIESQDPMDLLQLDDTLEAVPEELKQELQGVFSCAICFDEHSLEDCYIARVCGHRMCRDAAREVVLGAVRSCSFPVLCPICQAKSEPRCIPCSKREAALAAAQEAGREDIPSGTNPWCCTLDADIPLLLTVEEEEHYLERSLKAAANSCADLVPCPQANCEGVAVAGPEDDSPALVCNACKHVWCGKCNVAWHSNKSCDDYQRECGEKEADKGMEEYKRSNRMIKCPTCGHGIEKIAGCNRVQCSGCKTQCCWLCGKKLPALNPYSHFTDKGCGDVGGGAQAQGTGVPAGAWAVLPGEKPRPAAQQVHRAQAAIQQAGVGLDAGGPARGLPAGPVMLLLPVHRQLLQPLRLLLLAQSLPAEGAGAKVDVLAPVVGAEQPQPCAWPRTVSHAGGNA</sequence>
<dbReference type="Gene3D" id="3.30.40.10">
    <property type="entry name" value="Zinc/RING finger domain, C3HC4 (zinc finger)"/>
    <property type="match status" value="1"/>
</dbReference>
<evidence type="ECO:0000256" key="5">
    <source>
        <dbReference type="ARBA" id="ARBA00022679"/>
    </source>
</evidence>
<feature type="compositionally biased region" description="Polar residues" evidence="12">
    <location>
        <begin position="22"/>
        <end position="33"/>
    </location>
</feature>
<comment type="function">
    <text evidence="2">Might act as an E3 ubiquitin-protein ligase, or as part of E3 complex, which accepts ubiquitin from specific E2 ubiquitin-conjugating enzymes and then transfers it to substrates.</text>
</comment>
<evidence type="ECO:0000259" key="14">
    <source>
        <dbReference type="PROSITE" id="PS51873"/>
    </source>
</evidence>
<name>A0ABP1FWU4_9CHLO</name>
<evidence type="ECO:0000256" key="4">
    <source>
        <dbReference type="ARBA" id="ARBA00012251"/>
    </source>
</evidence>
<evidence type="ECO:0000259" key="13">
    <source>
        <dbReference type="PROSITE" id="PS50089"/>
    </source>
</evidence>
<evidence type="ECO:0000256" key="9">
    <source>
        <dbReference type="ARBA" id="ARBA00022786"/>
    </source>
</evidence>
<proteinExistence type="inferred from homology"/>
<feature type="domain" description="RING-type" evidence="13">
    <location>
        <begin position="333"/>
        <end position="381"/>
    </location>
</feature>
<dbReference type="CDD" id="cd20335">
    <property type="entry name" value="BRcat_RBR"/>
    <property type="match status" value="1"/>
</dbReference>
<evidence type="ECO:0000256" key="12">
    <source>
        <dbReference type="SAM" id="MobiDB-lite"/>
    </source>
</evidence>
<evidence type="ECO:0000256" key="2">
    <source>
        <dbReference type="ARBA" id="ARBA00003976"/>
    </source>
</evidence>
<evidence type="ECO:0000313" key="15">
    <source>
        <dbReference type="EMBL" id="CAL5223005.1"/>
    </source>
</evidence>
<keyword evidence="10" id="KW-0862">Zinc</keyword>
<comment type="catalytic activity">
    <reaction evidence="1">
        <text>[E2 ubiquitin-conjugating enzyme]-S-ubiquitinyl-L-cysteine + [acceptor protein]-L-lysine = [E2 ubiquitin-conjugating enzyme]-L-cysteine + [acceptor protein]-N(6)-ubiquitinyl-L-lysine.</text>
        <dbReference type="EC" id="2.3.2.31"/>
    </reaction>
</comment>
<evidence type="ECO:0000256" key="11">
    <source>
        <dbReference type="PROSITE-ProRule" id="PRU00175"/>
    </source>
</evidence>
<dbReference type="PROSITE" id="PS50089">
    <property type="entry name" value="ZF_RING_2"/>
    <property type="match status" value="1"/>
</dbReference>
<evidence type="ECO:0000256" key="1">
    <source>
        <dbReference type="ARBA" id="ARBA00001798"/>
    </source>
</evidence>
<comment type="similarity">
    <text evidence="3">Belongs to the RBR family. Ariadne subfamily.</text>
</comment>
<dbReference type="InterPro" id="IPR001841">
    <property type="entry name" value="Znf_RING"/>
</dbReference>
<dbReference type="Pfam" id="PF01485">
    <property type="entry name" value="IBR"/>
    <property type="match status" value="2"/>
</dbReference>
<dbReference type="PROSITE" id="PS51873">
    <property type="entry name" value="TRIAD"/>
    <property type="match status" value="1"/>
</dbReference>
<reference evidence="15 16" key="1">
    <citation type="submission" date="2024-06" db="EMBL/GenBank/DDBJ databases">
        <authorList>
            <person name="Kraege A."/>
            <person name="Thomma B."/>
        </authorList>
    </citation>
    <scope>NUCLEOTIDE SEQUENCE [LARGE SCALE GENOMIC DNA]</scope>
</reference>
<evidence type="ECO:0000256" key="10">
    <source>
        <dbReference type="ARBA" id="ARBA00022833"/>
    </source>
</evidence>
<gene>
    <name evidence="15" type="primary">g5454</name>
    <name evidence="15" type="ORF">VP750_LOCUS4664</name>
</gene>
<feature type="region of interest" description="Disordered" evidence="12">
    <location>
        <begin position="1"/>
        <end position="37"/>
    </location>
</feature>
<keyword evidence="9" id="KW-0833">Ubl conjugation pathway</keyword>
<evidence type="ECO:0000256" key="3">
    <source>
        <dbReference type="ARBA" id="ARBA00005884"/>
    </source>
</evidence>
<keyword evidence="8 11" id="KW-0863">Zinc-finger</keyword>
<feature type="region of interest" description="Disordered" evidence="12">
    <location>
        <begin position="86"/>
        <end position="219"/>
    </location>
</feature>
<feature type="compositionally biased region" description="Basic and acidic residues" evidence="12">
    <location>
        <begin position="95"/>
        <end position="107"/>
    </location>
</feature>
<keyword evidence="6" id="KW-0479">Metal-binding</keyword>
<feature type="domain" description="RING-type" evidence="14">
    <location>
        <begin position="329"/>
        <end position="576"/>
    </location>
</feature>
<dbReference type="InterPro" id="IPR031127">
    <property type="entry name" value="E3_UB_ligase_RBR"/>
</dbReference>
<evidence type="ECO:0000256" key="6">
    <source>
        <dbReference type="ARBA" id="ARBA00022723"/>
    </source>
</evidence>
<evidence type="ECO:0000313" key="16">
    <source>
        <dbReference type="Proteomes" id="UP001497392"/>
    </source>
</evidence>
<dbReference type="SUPFAM" id="SSF57850">
    <property type="entry name" value="RING/U-box"/>
    <property type="match status" value="3"/>
</dbReference>
<dbReference type="Proteomes" id="UP001497392">
    <property type="component" value="Unassembled WGS sequence"/>
</dbReference>
<protein>
    <recommendedName>
        <fullName evidence="4">RBR-type E3 ubiquitin transferase</fullName>
        <ecNumber evidence="4">2.3.2.31</ecNumber>
    </recommendedName>
</protein>
<dbReference type="EMBL" id="CAXHTA020000007">
    <property type="protein sequence ID" value="CAL5223005.1"/>
    <property type="molecule type" value="Genomic_DNA"/>
</dbReference>
<keyword evidence="7" id="KW-0677">Repeat</keyword>
<keyword evidence="16" id="KW-1185">Reference proteome</keyword>
<dbReference type="InterPro" id="IPR044066">
    <property type="entry name" value="TRIAD_supradom"/>
</dbReference>
<dbReference type="InterPro" id="IPR002867">
    <property type="entry name" value="IBR_dom"/>
</dbReference>
<dbReference type="SMART" id="SM00647">
    <property type="entry name" value="IBR"/>
    <property type="match status" value="2"/>
</dbReference>
<comment type="caution">
    <text evidence="15">The sequence shown here is derived from an EMBL/GenBank/DDBJ whole genome shotgun (WGS) entry which is preliminary data.</text>
</comment>
<dbReference type="InterPro" id="IPR013083">
    <property type="entry name" value="Znf_RING/FYVE/PHD"/>
</dbReference>
<evidence type="ECO:0000256" key="8">
    <source>
        <dbReference type="ARBA" id="ARBA00022771"/>
    </source>
</evidence>
<dbReference type="EC" id="2.3.2.31" evidence="4"/>